<proteinExistence type="predicted"/>
<gene>
    <name evidence="1" type="ORF">KDB89_13685</name>
</gene>
<name>A0ABX8SHB0_9ACTN</name>
<protein>
    <submittedName>
        <fullName evidence="1">Uncharacterized protein</fullName>
    </submittedName>
</protein>
<reference evidence="1 2" key="1">
    <citation type="submission" date="2021-07" db="EMBL/GenBank/DDBJ databases">
        <title>complete genome sequencing of Tessaracoccus sp.J1M15.</title>
        <authorList>
            <person name="Bae J.-W."/>
            <person name="Kim D.-y."/>
        </authorList>
    </citation>
    <scope>NUCLEOTIDE SEQUENCE [LARGE SCALE GENOMIC DNA]</scope>
    <source>
        <strain evidence="1 2">J1M15</strain>
    </source>
</reference>
<dbReference type="Proteomes" id="UP000824504">
    <property type="component" value="Chromosome"/>
</dbReference>
<evidence type="ECO:0000313" key="2">
    <source>
        <dbReference type="Proteomes" id="UP000824504"/>
    </source>
</evidence>
<accession>A0ABX8SHB0</accession>
<sequence length="90" mass="9017">MATSNTLRAAASDVDLAARVNALAAAAGKGPVTSAQMGQLVALAGIADAYESATLTRDAYLAATPRVVGSDLSAVTDAKLREALTSLEIL</sequence>
<dbReference type="RefSeq" id="WP_219081953.1">
    <property type="nucleotide sequence ID" value="NZ_CP079216.1"/>
</dbReference>
<organism evidence="1 2">
    <name type="scientific">Tessaracoccus palaemonis</name>
    <dbReference type="NCBI Taxonomy" id="2829499"/>
    <lineage>
        <taxon>Bacteria</taxon>
        <taxon>Bacillati</taxon>
        <taxon>Actinomycetota</taxon>
        <taxon>Actinomycetes</taxon>
        <taxon>Propionibacteriales</taxon>
        <taxon>Propionibacteriaceae</taxon>
        <taxon>Tessaracoccus</taxon>
    </lineage>
</organism>
<evidence type="ECO:0000313" key="1">
    <source>
        <dbReference type="EMBL" id="QXT62766.1"/>
    </source>
</evidence>
<keyword evidence="2" id="KW-1185">Reference proteome</keyword>
<dbReference type="EMBL" id="CP079216">
    <property type="protein sequence ID" value="QXT62766.1"/>
    <property type="molecule type" value="Genomic_DNA"/>
</dbReference>